<dbReference type="PANTHER" id="PTHR31719">
    <property type="entry name" value="NAC TRANSCRIPTION FACTOR 56"/>
    <property type="match status" value="1"/>
</dbReference>
<dbReference type="InterPro" id="IPR036093">
    <property type="entry name" value="NAC_dom_sf"/>
</dbReference>
<dbReference type="AlphaFoldDB" id="A0A834ZPW1"/>
<evidence type="ECO:0000256" key="2">
    <source>
        <dbReference type="ARBA" id="ARBA00023125"/>
    </source>
</evidence>
<evidence type="ECO:0000313" key="6">
    <source>
        <dbReference type="EMBL" id="KAF8409585.1"/>
    </source>
</evidence>
<dbReference type="Proteomes" id="UP000655225">
    <property type="component" value="Unassembled WGS sequence"/>
</dbReference>
<dbReference type="InterPro" id="IPR003441">
    <property type="entry name" value="NAC-dom"/>
</dbReference>
<dbReference type="EMBL" id="JABCRI010000003">
    <property type="protein sequence ID" value="KAF8409585.1"/>
    <property type="molecule type" value="Genomic_DNA"/>
</dbReference>
<dbReference type="GO" id="GO:0006355">
    <property type="term" value="P:regulation of DNA-templated transcription"/>
    <property type="evidence" value="ECO:0007669"/>
    <property type="project" value="InterPro"/>
</dbReference>
<proteinExistence type="predicted"/>
<dbReference type="Gene3D" id="2.170.150.80">
    <property type="entry name" value="NAC domain"/>
    <property type="match status" value="1"/>
</dbReference>
<gene>
    <name evidence="6" type="ORF">HHK36_005663</name>
</gene>
<reference evidence="6 7" key="1">
    <citation type="submission" date="2020-04" db="EMBL/GenBank/DDBJ databases">
        <title>Plant Genome Project.</title>
        <authorList>
            <person name="Zhang R.-G."/>
        </authorList>
    </citation>
    <scope>NUCLEOTIDE SEQUENCE [LARGE SCALE GENOMIC DNA]</scope>
    <source>
        <strain evidence="6">YNK0</strain>
        <tissue evidence="6">Leaf</tissue>
    </source>
</reference>
<name>A0A834ZPW1_TETSI</name>
<evidence type="ECO:0000259" key="5">
    <source>
        <dbReference type="PROSITE" id="PS51005"/>
    </source>
</evidence>
<evidence type="ECO:0000256" key="4">
    <source>
        <dbReference type="ARBA" id="ARBA00023242"/>
    </source>
</evidence>
<keyword evidence="1" id="KW-0805">Transcription regulation</keyword>
<keyword evidence="4" id="KW-0539">Nucleus</keyword>
<organism evidence="6 7">
    <name type="scientific">Tetracentron sinense</name>
    <name type="common">Spur-leaf</name>
    <dbReference type="NCBI Taxonomy" id="13715"/>
    <lineage>
        <taxon>Eukaryota</taxon>
        <taxon>Viridiplantae</taxon>
        <taxon>Streptophyta</taxon>
        <taxon>Embryophyta</taxon>
        <taxon>Tracheophyta</taxon>
        <taxon>Spermatophyta</taxon>
        <taxon>Magnoliopsida</taxon>
        <taxon>Trochodendrales</taxon>
        <taxon>Trochodendraceae</taxon>
        <taxon>Tetracentron</taxon>
    </lineage>
</organism>
<dbReference type="PANTHER" id="PTHR31719:SF43">
    <property type="entry name" value="NAC TRANSCRIPTION FACTOR 56"/>
    <property type="match status" value="1"/>
</dbReference>
<keyword evidence="2" id="KW-0238">DNA-binding</keyword>
<dbReference type="GO" id="GO:0003677">
    <property type="term" value="F:DNA binding"/>
    <property type="evidence" value="ECO:0007669"/>
    <property type="project" value="UniProtKB-KW"/>
</dbReference>
<sequence length="553" mass="60441">MSSLMPSSSSSLWVQQLQNFPSPPPGYRFRPTDSELVVYYLKNKMLGRPLPANIIEEYNVYSCSPDQLTRDLFSYGKENEFYFFTQRNRKSTNGSRPNRAAGDGFWKASSGYSNVKDDRGRVVGKKRSLVFHIGKSSNTIGKTKWLMQEFLVDTPTTANGVQKSNWVSTKDSIFLGIDFVLCKVYLKKSGCNKPQAGMLDGNGREEALPVATSFSTDPCIYCPNQAYVHPVSVSTEEMNSHVGMQTEPAEGAFHGGNEYYLNQASTSSTLAEAINNAVGLQAEVPIDQDVFHGGNEYYLNQASTSSTLAEAINNAVGLQAEVPIDQDVFHGGNEYYFNQQAITSSTLAEAINNAVGLQAEVPIDQGGFQGGDENYFNQASTSSTLAEAINNAVGLQAEVPIDQGAFRGGDEYYFNQASTCSASAEAINNALGLQTEPIEGAFRGVNVFFNQEFTTTSVLAQEINDGVGFQTEPMDRSSFQSGGENFNQANTGLVLTRETNNNVGLEAESVEESLQSADEDDDQLWFDPVKLLMELDTNQCDCQNGCEFCVFFG</sequence>
<dbReference type="PROSITE" id="PS51005">
    <property type="entry name" value="NAC"/>
    <property type="match status" value="1"/>
</dbReference>
<evidence type="ECO:0000256" key="3">
    <source>
        <dbReference type="ARBA" id="ARBA00023163"/>
    </source>
</evidence>
<protein>
    <recommendedName>
        <fullName evidence="5">NAC domain-containing protein</fullName>
    </recommendedName>
</protein>
<keyword evidence="7" id="KW-1185">Reference proteome</keyword>
<evidence type="ECO:0000313" key="7">
    <source>
        <dbReference type="Proteomes" id="UP000655225"/>
    </source>
</evidence>
<evidence type="ECO:0000256" key="1">
    <source>
        <dbReference type="ARBA" id="ARBA00023015"/>
    </source>
</evidence>
<keyword evidence="3" id="KW-0804">Transcription</keyword>
<feature type="domain" description="NAC" evidence="5">
    <location>
        <begin position="23"/>
        <end position="187"/>
    </location>
</feature>
<dbReference type="Pfam" id="PF02365">
    <property type="entry name" value="NAM"/>
    <property type="match status" value="1"/>
</dbReference>
<dbReference type="SUPFAM" id="SSF101941">
    <property type="entry name" value="NAC domain"/>
    <property type="match status" value="1"/>
</dbReference>
<comment type="caution">
    <text evidence="6">The sequence shown here is derived from an EMBL/GenBank/DDBJ whole genome shotgun (WGS) entry which is preliminary data.</text>
</comment>
<accession>A0A834ZPW1</accession>